<feature type="region of interest" description="Disordered" evidence="2">
    <location>
        <begin position="477"/>
        <end position="505"/>
    </location>
</feature>
<dbReference type="STRING" id="431595.K3WI33"/>
<protein>
    <submittedName>
        <fullName evidence="3">Uncharacterized protein</fullName>
    </submittedName>
</protein>
<keyword evidence="1" id="KW-0175">Coiled coil</keyword>
<reference evidence="4" key="1">
    <citation type="journal article" date="2010" name="Genome Biol.">
        <title>Genome sequence of the necrotrophic plant pathogen Pythium ultimum reveals original pathogenicity mechanisms and effector repertoire.</title>
        <authorList>
            <person name="Levesque C.A."/>
            <person name="Brouwer H."/>
            <person name="Cano L."/>
            <person name="Hamilton J.P."/>
            <person name="Holt C."/>
            <person name="Huitema E."/>
            <person name="Raffaele S."/>
            <person name="Robideau G.P."/>
            <person name="Thines M."/>
            <person name="Win J."/>
            <person name="Zerillo M.M."/>
            <person name="Beakes G.W."/>
            <person name="Boore J.L."/>
            <person name="Busam D."/>
            <person name="Dumas B."/>
            <person name="Ferriera S."/>
            <person name="Fuerstenberg S.I."/>
            <person name="Gachon C.M."/>
            <person name="Gaulin E."/>
            <person name="Govers F."/>
            <person name="Grenville-Briggs L."/>
            <person name="Horner N."/>
            <person name="Hostetler J."/>
            <person name="Jiang R.H."/>
            <person name="Johnson J."/>
            <person name="Krajaejun T."/>
            <person name="Lin H."/>
            <person name="Meijer H.J."/>
            <person name="Moore B."/>
            <person name="Morris P."/>
            <person name="Phuntmart V."/>
            <person name="Puiu D."/>
            <person name="Shetty J."/>
            <person name="Stajich J.E."/>
            <person name="Tripathy S."/>
            <person name="Wawra S."/>
            <person name="van West P."/>
            <person name="Whitty B.R."/>
            <person name="Coutinho P.M."/>
            <person name="Henrissat B."/>
            <person name="Martin F."/>
            <person name="Thomas P.D."/>
            <person name="Tyler B.M."/>
            <person name="De Vries R.P."/>
            <person name="Kamoun S."/>
            <person name="Yandell M."/>
            <person name="Tisserat N."/>
            <person name="Buell C.R."/>
        </authorList>
    </citation>
    <scope>NUCLEOTIDE SEQUENCE</scope>
    <source>
        <strain evidence="4">DAOM:BR144</strain>
    </source>
</reference>
<dbReference type="EMBL" id="GL376631">
    <property type="status" value="NOT_ANNOTATED_CDS"/>
    <property type="molecule type" value="Genomic_DNA"/>
</dbReference>
<dbReference type="AlphaFoldDB" id="K3WI33"/>
<dbReference type="OMA" id="FCALQRE"/>
<organism evidence="3 4">
    <name type="scientific">Globisporangium ultimum (strain ATCC 200006 / CBS 805.95 / DAOM BR144)</name>
    <name type="common">Pythium ultimum</name>
    <dbReference type="NCBI Taxonomy" id="431595"/>
    <lineage>
        <taxon>Eukaryota</taxon>
        <taxon>Sar</taxon>
        <taxon>Stramenopiles</taxon>
        <taxon>Oomycota</taxon>
        <taxon>Peronosporomycetes</taxon>
        <taxon>Pythiales</taxon>
        <taxon>Pythiaceae</taxon>
        <taxon>Globisporangium</taxon>
    </lineage>
</organism>
<proteinExistence type="predicted"/>
<feature type="compositionally biased region" description="Low complexity" evidence="2">
    <location>
        <begin position="485"/>
        <end position="497"/>
    </location>
</feature>
<dbReference type="eggNOG" id="ENOG502RX8E">
    <property type="taxonomic scope" value="Eukaryota"/>
</dbReference>
<dbReference type="InParanoid" id="K3WI33"/>
<feature type="region of interest" description="Disordered" evidence="2">
    <location>
        <begin position="341"/>
        <end position="388"/>
    </location>
</feature>
<dbReference type="Proteomes" id="UP000019132">
    <property type="component" value="Unassembled WGS sequence"/>
</dbReference>
<dbReference type="HOGENOM" id="CLU_030074_0_0_1"/>
<feature type="coiled-coil region" evidence="1">
    <location>
        <begin position="544"/>
        <end position="578"/>
    </location>
</feature>
<evidence type="ECO:0000313" key="3">
    <source>
        <dbReference type="EnsemblProtists" id="PYU1_T004625"/>
    </source>
</evidence>
<evidence type="ECO:0000313" key="4">
    <source>
        <dbReference type="Proteomes" id="UP000019132"/>
    </source>
</evidence>
<evidence type="ECO:0000256" key="2">
    <source>
        <dbReference type="SAM" id="MobiDB-lite"/>
    </source>
</evidence>
<feature type="region of interest" description="Disordered" evidence="2">
    <location>
        <begin position="1"/>
        <end position="39"/>
    </location>
</feature>
<dbReference type="VEuPathDB" id="FungiDB:PYU1_G004614"/>
<sequence length="616" mass="67839">MKRGKDAVSSPKSGVDGKKQQPQQHNLSHQQLKLHQHRQSLSHPFGAKTTMIARSQSMIDVITASAVSNDYTESCVNDVENPAFYHFDDRCKSVGACSVTSVLDNCVLQGGVHHTYMNVLTYLGSPLRVESCCYSMSIQWFRAFGEHDDFQIIPGACDEFFTATADDIGARILAKVMIEDEDVVKTKMLEYGPIKEDPEVRSKVEMYLERKSVLFMGLQSLSELWTLLIDDRRVRLTCESSLIPPFEALYTSDIKVEVVRNVPNEFCLHLAENCFVHLRAESNIVRDIIVLTLRAFRNGAVSNEAVNYAVSKGMSPMLTIRNLAETTSKPAQDFVPATTYNLPWNRQEPDPDFSDASSNSGNEKSPAGGSRSRASNPSPNGGGSAATPFTEEIDDSLLLDAEALIGNAMKMGIKNQILPRAPKKISIADIADLQIVDSVEASNRTPKSFALGSRDSFGYGTSSDDDEVLTTFEAFTEGSHGGGVTSSSSEGVTSSSGNDRLPKMDGDTIDDAIRNFHEKYLADSEIDAMKTQYTAIFCALQRELSESKKRIAKLSQLLDEKTEENASFRSDIDTLQSALTAVQIADKVNELVVGDLKQLVKRTSDPKMKPLPENFY</sequence>
<accession>K3WI33</accession>
<dbReference type="EnsemblProtists" id="PYU1_T004625">
    <property type="protein sequence ID" value="PYU1_T004625"/>
    <property type="gene ID" value="PYU1_G004614"/>
</dbReference>
<name>K3WI33_GLOUD</name>
<evidence type="ECO:0000256" key="1">
    <source>
        <dbReference type="SAM" id="Coils"/>
    </source>
</evidence>
<reference evidence="4" key="2">
    <citation type="submission" date="2010-04" db="EMBL/GenBank/DDBJ databases">
        <authorList>
            <person name="Buell R."/>
            <person name="Hamilton J."/>
            <person name="Hostetler J."/>
        </authorList>
    </citation>
    <scope>NUCLEOTIDE SEQUENCE [LARGE SCALE GENOMIC DNA]</scope>
    <source>
        <strain evidence="4">DAOM:BR144</strain>
    </source>
</reference>
<keyword evidence="4" id="KW-1185">Reference proteome</keyword>
<feature type="compositionally biased region" description="Low complexity" evidence="2">
    <location>
        <begin position="20"/>
        <end position="31"/>
    </location>
</feature>
<reference evidence="3" key="3">
    <citation type="submission" date="2015-02" db="UniProtKB">
        <authorList>
            <consortium name="EnsemblProtists"/>
        </authorList>
    </citation>
    <scope>IDENTIFICATION</scope>
    <source>
        <strain evidence="3">DAOM BR144</strain>
    </source>
</reference>